<keyword evidence="6 11" id="KW-0812">Transmembrane</keyword>
<dbReference type="Proteomes" id="UP000076962">
    <property type="component" value="Unassembled WGS sequence"/>
</dbReference>
<comment type="similarity">
    <text evidence="2 11">Belongs to the SecG family.</text>
</comment>
<feature type="transmembrane region" description="Helical" evidence="11">
    <location>
        <begin position="52"/>
        <end position="74"/>
    </location>
</feature>
<evidence type="ECO:0000256" key="6">
    <source>
        <dbReference type="ARBA" id="ARBA00022692"/>
    </source>
</evidence>
<evidence type="ECO:0000256" key="4">
    <source>
        <dbReference type="ARBA" id="ARBA00022448"/>
    </source>
</evidence>
<comment type="function">
    <text evidence="11">Involved in protein export. Participates in an early event of protein translocation.</text>
</comment>
<comment type="caution">
    <text evidence="13">The sequence shown here is derived from an EMBL/GenBank/DDBJ whole genome shotgun (WGS) entry which is preliminary data.</text>
</comment>
<evidence type="ECO:0000256" key="11">
    <source>
        <dbReference type="RuleBase" id="RU365087"/>
    </source>
</evidence>
<evidence type="ECO:0000313" key="14">
    <source>
        <dbReference type="Proteomes" id="UP000076962"/>
    </source>
</evidence>
<dbReference type="PATRIC" id="fig|1003181.4.peg.1583"/>
<evidence type="ECO:0000256" key="10">
    <source>
        <dbReference type="ARBA" id="ARBA00023136"/>
    </source>
</evidence>
<dbReference type="PANTHER" id="PTHR34182">
    <property type="entry name" value="PROTEIN-EXPORT MEMBRANE PROTEIN SECG"/>
    <property type="match status" value="1"/>
</dbReference>
<name>A0A176S4Y2_9GAMM</name>
<dbReference type="EMBL" id="LUTY01000577">
    <property type="protein sequence ID" value="OAD23065.1"/>
    <property type="molecule type" value="Genomic_DNA"/>
</dbReference>
<keyword evidence="4 11" id="KW-0813">Transport</keyword>
<dbReference type="GO" id="GO:0009306">
    <property type="term" value="P:protein secretion"/>
    <property type="evidence" value="ECO:0007669"/>
    <property type="project" value="UniProtKB-UniRule"/>
</dbReference>
<evidence type="ECO:0000256" key="12">
    <source>
        <dbReference type="SAM" id="MobiDB-lite"/>
    </source>
</evidence>
<protein>
    <recommendedName>
        <fullName evidence="3 11">Protein-export membrane protein SecG</fullName>
    </recommendedName>
</protein>
<evidence type="ECO:0000256" key="3">
    <source>
        <dbReference type="ARBA" id="ARBA00017876"/>
    </source>
</evidence>
<comment type="subcellular location">
    <subcellularLocation>
        <location evidence="1 11">Cell membrane</location>
        <topology evidence="1 11">Multi-pass membrane protein</topology>
    </subcellularLocation>
</comment>
<evidence type="ECO:0000256" key="8">
    <source>
        <dbReference type="ARBA" id="ARBA00022989"/>
    </source>
</evidence>
<dbReference type="PANTHER" id="PTHR34182:SF1">
    <property type="entry name" value="PROTEIN-EXPORT MEMBRANE PROTEIN SECG"/>
    <property type="match status" value="1"/>
</dbReference>
<feature type="region of interest" description="Disordered" evidence="12">
    <location>
        <begin position="84"/>
        <end position="131"/>
    </location>
</feature>
<proteinExistence type="inferred from homology"/>
<sequence length="131" mass="13549">MLQDIFAIVHILICVGLVGLILIQHGKGADAGAAFGGGASGTVFGSQGSTSFLSRTTAVLATLFFVTCLTLAYFSIQRIEPKSALESAQPTSSTEQEESAVPTQNGSELPQVDKPATPTDNEIPSVPSEVP</sequence>
<evidence type="ECO:0000256" key="7">
    <source>
        <dbReference type="ARBA" id="ARBA00022927"/>
    </source>
</evidence>
<keyword evidence="5 11" id="KW-1003">Cell membrane</keyword>
<dbReference type="GO" id="GO:0065002">
    <property type="term" value="P:intracellular protein transmembrane transport"/>
    <property type="evidence" value="ECO:0007669"/>
    <property type="project" value="TreeGrafter"/>
</dbReference>
<keyword evidence="8 11" id="KW-1133">Transmembrane helix</keyword>
<keyword evidence="9 11" id="KW-0811">Translocation</keyword>
<evidence type="ECO:0000256" key="1">
    <source>
        <dbReference type="ARBA" id="ARBA00004651"/>
    </source>
</evidence>
<organism evidence="13 14">
    <name type="scientific">Candidatus Thiomargarita nelsonii</name>
    <dbReference type="NCBI Taxonomy" id="1003181"/>
    <lineage>
        <taxon>Bacteria</taxon>
        <taxon>Pseudomonadati</taxon>
        <taxon>Pseudomonadota</taxon>
        <taxon>Gammaproteobacteria</taxon>
        <taxon>Thiotrichales</taxon>
        <taxon>Thiotrichaceae</taxon>
        <taxon>Thiomargarita</taxon>
    </lineage>
</organism>
<keyword evidence="14" id="KW-1185">Reference proteome</keyword>
<dbReference type="InterPro" id="IPR004692">
    <property type="entry name" value="SecG"/>
</dbReference>
<dbReference type="GO" id="GO:0015450">
    <property type="term" value="F:protein-transporting ATPase activity"/>
    <property type="evidence" value="ECO:0007669"/>
    <property type="project" value="UniProtKB-UniRule"/>
</dbReference>
<accession>A0A176S4Y2</accession>
<evidence type="ECO:0000256" key="5">
    <source>
        <dbReference type="ARBA" id="ARBA00022475"/>
    </source>
</evidence>
<gene>
    <name evidence="13" type="ORF">THIOM_001108</name>
</gene>
<feature type="transmembrane region" description="Helical" evidence="11">
    <location>
        <begin position="5"/>
        <end position="23"/>
    </location>
</feature>
<dbReference type="PRINTS" id="PR01651">
    <property type="entry name" value="SECGEXPORT"/>
</dbReference>
<keyword evidence="7 11" id="KW-0653">Protein transport</keyword>
<evidence type="ECO:0000313" key="13">
    <source>
        <dbReference type="EMBL" id="OAD23065.1"/>
    </source>
</evidence>
<reference evidence="13 14" key="1">
    <citation type="submission" date="2016-05" db="EMBL/GenBank/DDBJ databases">
        <title>Single-cell genome of chain-forming Candidatus Thiomargarita nelsonii and comparison to other large sulfur-oxidizing bacteria.</title>
        <authorList>
            <person name="Winkel M."/>
            <person name="Salman V."/>
            <person name="Woyke T."/>
            <person name="Schulz-Vogt H."/>
            <person name="Richter M."/>
            <person name="Flood B."/>
            <person name="Bailey J."/>
            <person name="Amann R."/>
            <person name="Mussmann M."/>
        </authorList>
    </citation>
    <scope>NUCLEOTIDE SEQUENCE [LARGE SCALE GENOMIC DNA]</scope>
    <source>
        <strain evidence="13 14">THI036</strain>
    </source>
</reference>
<dbReference type="Pfam" id="PF03840">
    <property type="entry name" value="SecG"/>
    <property type="match status" value="1"/>
</dbReference>
<dbReference type="AlphaFoldDB" id="A0A176S4Y2"/>
<keyword evidence="10 11" id="KW-0472">Membrane</keyword>
<dbReference type="GO" id="GO:0005886">
    <property type="term" value="C:plasma membrane"/>
    <property type="evidence" value="ECO:0007669"/>
    <property type="project" value="UniProtKB-SubCell"/>
</dbReference>
<dbReference type="GO" id="GO:0043952">
    <property type="term" value="P:protein transport by the Sec complex"/>
    <property type="evidence" value="ECO:0007669"/>
    <property type="project" value="TreeGrafter"/>
</dbReference>
<evidence type="ECO:0000256" key="9">
    <source>
        <dbReference type="ARBA" id="ARBA00023010"/>
    </source>
</evidence>
<dbReference type="NCBIfam" id="TIGR00810">
    <property type="entry name" value="secG"/>
    <property type="match status" value="1"/>
</dbReference>
<evidence type="ECO:0000256" key="2">
    <source>
        <dbReference type="ARBA" id="ARBA00008445"/>
    </source>
</evidence>